<protein>
    <submittedName>
        <fullName evidence="18 19">Neuropeptide Y receptor type 4-like isoform X1</fullName>
    </submittedName>
</protein>
<comment type="subcellular location">
    <subcellularLocation>
        <location evidence="1">Cell membrane</location>
        <topology evidence="1">Multi-pass membrane protein</topology>
    </subcellularLocation>
</comment>
<dbReference type="PRINTS" id="PR00237">
    <property type="entry name" value="GPCRRHODOPSN"/>
</dbReference>
<name>A0A9F5JCS2_PYTBI</name>
<keyword evidence="13" id="KW-0449">Lipoprotein</keyword>
<evidence type="ECO:0000256" key="7">
    <source>
        <dbReference type="ARBA" id="ARBA00023136"/>
    </source>
</evidence>
<gene>
    <name evidence="18 19 20" type="primary">LOC103053018</name>
</gene>
<dbReference type="GO" id="GO:0042923">
    <property type="term" value="F:neuropeptide binding"/>
    <property type="evidence" value="ECO:0007669"/>
    <property type="project" value="TreeGrafter"/>
</dbReference>
<dbReference type="GO" id="GO:0001602">
    <property type="term" value="F:pancreatic polypeptide receptor activity"/>
    <property type="evidence" value="ECO:0007669"/>
    <property type="project" value="TreeGrafter"/>
</dbReference>
<keyword evidence="5 15" id="KW-1133">Transmembrane helix</keyword>
<dbReference type="GO" id="GO:0005886">
    <property type="term" value="C:plasma membrane"/>
    <property type="evidence" value="ECO:0007669"/>
    <property type="project" value="UniProtKB-SubCell"/>
</dbReference>
<dbReference type="SUPFAM" id="SSF81321">
    <property type="entry name" value="Family A G protein-coupled receptor-like"/>
    <property type="match status" value="1"/>
</dbReference>
<keyword evidence="4 14" id="KW-0812">Transmembrane</keyword>
<keyword evidence="7 15" id="KW-0472">Membrane</keyword>
<keyword evidence="9" id="KW-1015">Disulfide bond</keyword>
<dbReference type="InterPro" id="IPR000611">
    <property type="entry name" value="NPY_rcpt"/>
</dbReference>
<dbReference type="Pfam" id="PF00001">
    <property type="entry name" value="7tm_1"/>
    <property type="match status" value="1"/>
</dbReference>
<evidence type="ECO:0000259" key="16">
    <source>
        <dbReference type="PROSITE" id="PS50262"/>
    </source>
</evidence>
<dbReference type="Gene3D" id="1.20.1070.10">
    <property type="entry name" value="Rhodopsin 7-helix transmembrane proteins"/>
    <property type="match status" value="1"/>
</dbReference>
<sequence length="367" mass="41888">MNRTIAFDTVPPLQGNWSFPYHSIVLCRNTTNITIFLVTSYGLETLVGVLGNVYFICVLVKHKEKTIVTNIFITNLVASDLIMCIFCLPFTIVTVLLNYWLFGEAMCRMTSFIQCGSMTVSVLSLVLIAVERHQLIINPTRWRPTLSQAYLGIAVIWMFASLLSLPFLTNSTLSHVLFEQFYIVDPYASKAICMYSWPSEEYRLTYATLLLLLQYCIPLLIIGVCYLRIYLYLQKREGIFEKPRYGGRTMKLKQINILLSSMVVAFAVCWLPLHVFNSIDDWNYKIIPHCLHDLIFSLCHLVAMASACVNPIIYGFLNKNFKKEVKILFLNCQSPSSIQENENMPLSTMQTEVSRGSLGLVSQQNSI</sequence>
<dbReference type="FunFam" id="1.20.1070.10:FF:000062">
    <property type="entry name" value="Neuropeptide Y receptor type 1"/>
    <property type="match status" value="1"/>
</dbReference>
<evidence type="ECO:0000256" key="11">
    <source>
        <dbReference type="ARBA" id="ARBA00023180"/>
    </source>
</evidence>
<dbReference type="RefSeq" id="XP_025030480.1">
    <property type="nucleotide sequence ID" value="XM_025174712.1"/>
</dbReference>
<evidence type="ECO:0000256" key="3">
    <source>
        <dbReference type="ARBA" id="ARBA00022475"/>
    </source>
</evidence>
<feature type="transmembrane region" description="Helical" evidence="15">
    <location>
        <begin position="254"/>
        <end position="275"/>
    </location>
</feature>
<dbReference type="InterPro" id="IPR017452">
    <property type="entry name" value="GPCR_Rhodpsn_7TM"/>
</dbReference>
<dbReference type="PANTHER" id="PTHR24235:SF25">
    <property type="entry name" value="NEUROPEPTIDE Y RECEPTOR TYPE 4-RELATED"/>
    <property type="match status" value="1"/>
</dbReference>
<organism evidence="17 20">
    <name type="scientific">Python bivittatus</name>
    <name type="common">Burmese python</name>
    <name type="synonym">Python molurus bivittatus</name>
    <dbReference type="NCBI Taxonomy" id="176946"/>
    <lineage>
        <taxon>Eukaryota</taxon>
        <taxon>Metazoa</taxon>
        <taxon>Chordata</taxon>
        <taxon>Craniata</taxon>
        <taxon>Vertebrata</taxon>
        <taxon>Euteleostomi</taxon>
        <taxon>Lepidosauria</taxon>
        <taxon>Squamata</taxon>
        <taxon>Bifurcata</taxon>
        <taxon>Unidentata</taxon>
        <taxon>Episquamata</taxon>
        <taxon>Toxicofera</taxon>
        <taxon>Serpentes</taxon>
        <taxon>Henophidia</taxon>
        <taxon>Pythonidae</taxon>
        <taxon>Python</taxon>
    </lineage>
</organism>
<keyword evidence="12 14" id="KW-0807">Transducer</keyword>
<keyword evidence="3" id="KW-1003">Cell membrane</keyword>
<evidence type="ECO:0000256" key="6">
    <source>
        <dbReference type="ARBA" id="ARBA00023040"/>
    </source>
</evidence>
<evidence type="ECO:0000256" key="12">
    <source>
        <dbReference type="ARBA" id="ARBA00023224"/>
    </source>
</evidence>
<dbReference type="OMA" id="FTVVYTM"/>
<evidence type="ECO:0000256" key="13">
    <source>
        <dbReference type="ARBA" id="ARBA00023288"/>
    </source>
</evidence>
<evidence type="ECO:0000256" key="9">
    <source>
        <dbReference type="ARBA" id="ARBA00023157"/>
    </source>
</evidence>
<evidence type="ECO:0000313" key="20">
    <source>
        <dbReference type="RefSeq" id="XP_025030481.1"/>
    </source>
</evidence>
<dbReference type="PANTHER" id="PTHR24235">
    <property type="entry name" value="NEUROPEPTIDE Y RECEPTOR"/>
    <property type="match status" value="1"/>
</dbReference>
<evidence type="ECO:0000256" key="1">
    <source>
        <dbReference type="ARBA" id="ARBA00004651"/>
    </source>
</evidence>
<dbReference type="PROSITE" id="PS50262">
    <property type="entry name" value="G_PROTEIN_RECEP_F1_2"/>
    <property type="match status" value="1"/>
</dbReference>
<dbReference type="GO" id="GO:0043005">
    <property type="term" value="C:neuron projection"/>
    <property type="evidence" value="ECO:0007669"/>
    <property type="project" value="TreeGrafter"/>
</dbReference>
<feature type="transmembrane region" description="Helical" evidence="15">
    <location>
        <begin position="150"/>
        <end position="168"/>
    </location>
</feature>
<keyword evidence="17" id="KW-1185">Reference proteome</keyword>
<dbReference type="InterPro" id="IPR001933">
    <property type="entry name" value="NPY4_rcpt"/>
</dbReference>
<accession>A0A9F5JCS2</accession>
<evidence type="ECO:0000313" key="18">
    <source>
        <dbReference type="RefSeq" id="XP_007440765.1"/>
    </source>
</evidence>
<dbReference type="PRINTS" id="PR01012">
    <property type="entry name" value="NRPEPTIDEYR"/>
</dbReference>
<feature type="transmembrane region" description="Helical" evidence="15">
    <location>
        <begin position="295"/>
        <end position="317"/>
    </location>
</feature>
<feature type="transmembrane region" description="Helical" evidence="15">
    <location>
        <begin position="204"/>
        <end position="233"/>
    </location>
</feature>
<feature type="transmembrane region" description="Helical" evidence="15">
    <location>
        <begin position="33"/>
        <end position="60"/>
    </location>
</feature>
<dbReference type="PRINTS" id="PR01015">
    <property type="entry name" value="NRPEPTIDEY4R"/>
</dbReference>
<dbReference type="KEGG" id="pbi:103053018"/>
<evidence type="ECO:0000256" key="4">
    <source>
        <dbReference type="ARBA" id="ARBA00022692"/>
    </source>
</evidence>
<evidence type="ECO:0000256" key="2">
    <source>
        <dbReference type="ARBA" id="ARBA00010663"/>
    </source>
</evidence>
<evidence type="ECO:0000256" key="15">
    <source>
        <dbReference type="SAM" id="Phobius"/>
    </source>
</evidence>
<dbReference type="Proteomes" id="UP000695026">
    <property type="component" value="Unplaced"/>
</dbReference>
<evidence type="ECO:0000256" key="8">
    <source>
        <dbReference type="ARBA" id="ARBA00023139"/>
    </source>
</evidence>
<keyword evidence="6 14" id="KW-0297">G-protein coupled receptor</keyword>
<dbReference type="GeneID" id="103053018"/>
<reference evidence="18 19" key="1">
    <citation type="submission" date="2025-04" db="UniProtKB">
        <authorList>
            <consortium name="RefSeq"/>
        </authorList>
    </citation>
    <scope>IDENTIFICATION</scope>
    <source>
        <tissue evidence="18 19">Liver</tissue>
    </source>
</reference>
<dbReference type="PROSITE" id="PS00237">
    <property type="entry name" value="G_PROTEIN_RECEP_F1_1"/>
    <property type="match status" value="1"/>
</dbReference>
<evidence type="ECO:0000256" key="5">
    <source>
        <dbReference type="ARBA" id="ARBA00022989"/>
    </source>
</evidence>
<dbReference type="RefSeq" id="XP_025030481.1">
    <property type="nucleotide sequence ID" value="XM_025174713.1"/>
</dbReference>
<dbReference type="RefSeq" id="XP_007440765.1">
    <property type="nucleotide sequence ID" value="XM_007440703.3"/>
</dbReference>
<evidence type="ECO:0000256" key="14">
    <source>
        <dbReference type="RuleBase" id="RU000688"/>
    </source>
</evidence>
<proteinExistence type="inferred from homology"/>
<comment type="similarity">
    <text evidence="2 14">Belongs to the G-protein coupled receptor 1 family.</text>
</comment>
<dbReference type="OrthoDB" id="9046662at2759"/>
<evidence type="ECO:0000313" key="19">
    <source>
        <dbReference type="RefSeq" id="XP_025030480.1"/>
    </source>
</evidence>
<evidence type="ECO:0000313" key="17">
    <source>
        <dbReference type="Proteomes" id="UP000695026"/>
    </source>
</evidence>
<keyword evidence="8" id="KW-0564">Palmitate</keyword>
<feature type="transmembrane region" description="Helical" evidence="15">
    <location>
        <begin position="111"/>
        <end position="130"/>
    </location>
</feature>
<feature type="domain" description="G-protein coupled receptors family 1 profile" evidence="16">
    <location>
        <begin position="51"/>
        <end position="314"/>
    </location>
</feature>
<keyword evidence="10 14" id="KW-0675">Receptor</keyword>
<dbReference type="InterPro" id="IPR000276">
    <property type="entry name" value="GPCR_Rhodpsn"/>
</dbReference>
<dbReference type="AlphaFoldDB" id="A0A9F5JCS2"/>
<keyword evidence="11" id="KW-0325">Glycoprotein</keyword>
<feature type="transmembrane region" description="Helical" evidence="15">
    <location>
        <begin position="72"/>
        <end position="99"/>
    </location>
</feature>
<evidence type="ECO:0000256" key="10">
    <source>
        <dbReference type="ARBA" id="ARBA00023170"/>
    </source>
</evidence>